<dbReference type="EMBL" id="CSTE01000002">
    <property type="protein sequence ID" value="CQR50337.1"/>
    <property type="molecule type" value="Genomic_DNA"/>
</dbReference>
<keyword evidence="1" id="KW-1133">Transmembrane helix</keyword>
<protein>
    <submittedName>
        <fullName evidence="2">Uncharacterized protein</fullName>
    </submittedName>
</protein>
<keyword evidence="1" id="KW-0472">Membrane</keyword>
<feature type="transmembrane region" description="Helical" evidence="1">
    <location>
        <begin position="16"/>
        <end position="35"/>
    </location>
</feature>
<proteinExistence type="predicted"/>
<gene>
    <name evidence="2" type="ORF">BN996_01814</name>
</gene>
<keyword evidence="1" id="KW-0812">Transmembrane</keyword>
<organism evidence="2 3">
    <name type="scientific">Haloferax massiliensis</name>
    <dbReference type="NCBI Taxonomy" id="1476858"/>
    <lineage>
        <taxon>Archaea</taxon>
        <taxon>Methanobacteriati</taxon>
        <taxon>Methanobacteriota</taxon>
        <taxon>Stenosarchaea group</taxon>
        <taxon>Halobacteria</taxon>
        <taxon>Halobacteriales</taxon>
        <taxon>Haloferacaceae</taxon>
        <taxon>Haloferax</taxon>
    </lineage>
</organism>
<accession>A0A0D6JR32</accession>
<evidence type="ECO:0000256" key="1">
    <source>
        <dbReference type="SAM" id="Phobius"/>
    </source>
</evidence>
<reference evidence="3" key="1">
    <citation type="submission" date="2015-03" db="EMBL/GenBank/DDBJ databases">
        <authorList>
            <person name="Urmite Genomes"/>
        </authorList>
    </citation>
    <scope>NUCLEOTIDE SEQUENCE [LARGE SCALE GENOMIC DNA]</scope>
    <source>
        <strain evidence="3">Arc-Hr</strain>
    </source>
</reference>
<name>A0A0D6JR32_9EURY</name>
<dbReference type="Proteomes" id="UP000198902">
    <property type="component" value="Unassembled WGS sequence"/>
</dbReference>
<keyword evidence="3" id="KW-1185">Reference proteome</keyword>
<evidence type="ECO:0000313" key="3">
    <source>
        <dbReference type="Proteomes" id="UP000198902"/>
    </source>
</evidence>
<sequence length="37" mass="4061">MIPLSASEQVLPTSETAATVLLVGILMTAGWLWYLQR</sequence>
<evidence type="ECO:0000313" key="2">
    <source>
        <dbReference type="EMBL" id="CQR50337.1"/>
    </source>
</evidence>
<dbReference type="AlphaFoldDB" id="A0A0D6JR32"/>